<dbReference type="EMBL" id="CP036276">
    <property type="protein sequence ID" value="QDU46194.1"/>
    <property type="molecule type" value="Genomic_DNA"/>
</dbReference>
<name>A0A517ZUN1_9PLAN</name>
<dbReference type="Pfam" id="PF00795">
    <property type="entry name" value="CN_hydrolase"/>
    <property type="match status" value="1"/>
</dbReference>
<dbReference type="GO" id="GO:0106008">
    <property type="term" value="F:2-oxoglutaramate amidase activity"/>
    <property type="evidence" value="ECO:0007669"/>
    <property type="project" value="UniProtKB-EC"/>
</dbReference>
<dbReference type="Proteomes" id="UP000319383">
    <property type="component" value="Chromosome"/>
</dbReference>
<dbReference type="PANTHER" id="PTHR23088">
    <property type="entry name" value="NITRILASE-RELATED"/>
    <property type="match status" value="1"/>
</dbReference>
<dbReference type="PANTHER" id="PTHR23088:SF27">
    <property type="entry name" value="DEAMINATED GLUTATHIONE AMIDASE"/>
    <property type="match status" value="1"/>
</dbReference>
<feature type="domain" description="CN hydrolase" evidence="2">
    <location>
        <begin position="4"/>
        <end position="250"/>
    </location>
</feature>
<dbReference type="EC" id="3.5.1.111" evidence="3"/>
<dbReference type="SUPFAM" id="SSF56317">
    <property type="entry name" value="Carbon-nitrogen hydrolase"/>
    <property type="match status" value="1"/>
</dbReference>
<proteinExistence type="predicted"/>
<dbReference type="PROSITE" id="PS50263">
    <property type="entry name" value="CN_HYDROLASE"/>
    <property type="match status" value="1"/>
</dbReference>
<dbReference type="CDD" id="cd07572">
    <property type="entry name" value="nit"/>
    <property type="match status" value="1"/>
</dbReference>
<reference evidence="3 4" key="1">
    <citation type="submission" date="2019-02" db="EMBL/GenBank/DDBJ databases">
        <title>Deep-cultivation of Planctomycetes and their phenomic and genomic characterization uncovers novel biology.</title>
        <authorList>
            <person name="Wiegand S."/>
            <person name="Jogler M."/>
            <person name="Boedeker C."/>
            <person name="Pinto D."/>
            <person name="Vollmers J."/>
            <person name="Rivas-Marin E."/>
            <person name="Kohn T."/>
            <person name="Peeters S.H."/>
            <person name="Heuer A."/>
            <person name="Rast P."/>
            <person name="Oberbeckmann S."/>
            <person name="Bunk B."/>
            <person name="Jeske O."/>
            <person name="Meyerdierks A."/>
            <person name="Storesund J.E."/>
            <person name="Kallscheuer N."/>
            <person name="Luecker S."/>
            <person name="Lage O.M."/>
            <person name="Pohl T."/>
            <person name="Merkel B.J."/>
            <person name="Hornburger P."/>
            <person name="Mueller R.-W."/>
            <person name="Bruemmer F."/>
            <person name="Labrenz M."/>
            <person name="Spormann A.M."/>
            <person name="Op den Camp H."/>
            <person name="Overmann J."/>
            <person name="Amann R."/>
            <person name="Jetten M.S.M."/>
            <person name="Mascher T."/>
            <person name="Medema M.H."/>
            <person name="Devos D.P."/>
            <person name="Kaster A.-K."/>
            <person name="Ovreas L."/>
            <person name="Rohde M."/>
            <person name="Galperin M.Y."/>
            <person name="Jogler C."/>
        </authorList>
    </citation>
    <scope>NUCLEOTIDE SEQUENCE [LARGE SCALE GENOMIC DNA]</scope>
    <source>
        <strain evidence="3 4">Mal52</strain>
    </source>
</reference>
<gene>
    <name evidence="3" type="ORF">Mal52_47110</name>
</gene>
<dbReference type="RefSeq" id="WP_145378732.1">
    <property type="nucleotide sequence ID" value="NZ_CP036276.1"/>
</dbReference>
<keyword evidence="4" id="KW-1185">Reference proteome</keyword>
<keyword evidence="1 3" id="KW-0378">Hydrolase</keyword>
<organism evidence="3 4">
    <name type="scientific">Symmachiella dynata</name>
    <dbReference type="NCBI Taxonomy" id="2527995"/>
    <lineage>
        <taxon>Bacteria</taxon>
        <taxon>Pseudomonadati</taxon>
        <taxon>Planctomycetota</taxon>
        <taxon>Planctomycetia</taxon>
        <taxon>Planctomycetales</taxon>
        <taxon>Planctomycetaceae</taxon>
        <taxon>Symmachiella</taxon>
    </lineage>
</organism>
<sequence length="270" mass="29441">MTKILAAVVQLQSTEEKSRNVDAAARLVTEAAQRGASFVALPELFNCIGRWEAVVAAAEPISGPTSQRMSELAANLGITLLAGSIAEQSEVAGKIYNTSLLFGPDGQQLACYRKRHLFDVDVPDKVTVRESEFVMPGAEIVGTTLPDFTLGQSICYDLRFPELFRALADRRADVIAVPAAFAFGTGCDHWEVLLRARAIENQAFVIAPNQHGRHTPTLQSYGRSMIVDPWGTVLATAADGESLALAELDFQRLQDIRRHLPALSHRRDGQ</sequence>
<dbReference type="InterPro" id="IPR045254">
    <property type="entry name" value="Nit1/2_C-N_Hydrolase"/>
</dbReference>
<accession>A0A517ZUN1</accession>
<evidence type="ECO:0000259" key="2">
    <source>
        <dbReference type="PROSITE" id="PS50263"/>
    </source>
</evidence>
<protein>
    <submittedName>
        <fullName evidence="3">2-oxoglutaramate amidase</fullName>
        <ecNumber evidence="3">3.5.1.111</ecNumber>
    </submittedName>
</protein>
<evidence type="ECO:0000313" key="3">
    <source>
        <dbReference type="EMBL" id="QDU46194.1"/>
    </source>
</evidence>
<dbReference type="InterPro" id="IPR036526">
    <property type="entry name" value="C-N_Hydrolase_sf"/>
</dbReference>
<dbReference type="InterPro" id="IPR003010">
    <property type="entry name" value="C-N_Hydrolase"/>
</dbReference>
<evidence type="ECO:0000256" key="1">
    <source>
        <dbReference type="ARBA" id="ARBA00022801"/>
    </source>
</evidence>
<dbReference type="Gene3D" id="3.60.110.10">
    <property type="entry name" value="Carbon-nitrogen hydrolase"/>
    <property type="match status" value="1"/>
</dbReference>
<evidence type="ECO:0000313" key="4">
    <source>
        <dbReference type="Proteomes" id="UP000319383"/>
    </source>
</evidence>
<dbReference type="KEGG" id="sdyn:Mal52_47110"/>
<dbReference type="AlphaFoldDB" id="A0A517ZUN1"/>